<evidence type="ECO:0000313" key="2">
    <source>
        <dbReference type="Proteomes" id="UP001162992"/>
    </source>
</evidence>
<reference evidence="2" key="1">
    <citation type="journal article" date="2024" name="Proc. Natl. Acad. Sci. U.S.A.">
        <title>Extraordinary preservation of gene collinearity over three hundred million years revealed in homosporous lycophytes.</title>
        <authorList>
            <person name="Li C."/>
            <person name="Wickell D."/>
            <person name="Kuo L.Y."/>
            <person name="Chen X."/>
            <person name="Nie B."/>
            <person name="Liao X."/>
            <person name="Peng D."/>
            <person name="Ji J."/>
            <person name="Jenkins J."/>
            <person name="Williams M."/>
            <person name="Shu S."/>
            <person name="Plott C."/>
            <person name="Barry K."/>
            <person name="Rajasekar S."/>
            <person name="Grimwood J."/>
            <person name="Han X."/>
            <person name="Sun S."/>
            <person name="Hou Z."/>
            <person name="He W."/>
            <person name="Dai G."/>
            <person name="Sun C."/>
            <person name="Schmutz J."/>
            <person name="Leebens-Mack J.H."/>
            <person name="Li F.W."/>
            <person name="Wang L."/>
        </authorList>
    </citation>
    <scope>NUCLEOTIDE SEQUENCE [LARGE SCALE GENOMIC DNA]</scope>
    <source>
        <strain evidence="2">cv. PW_Plant_1</strain>
    </source>
</reference>
<organism evidence="1 2">
    <name type="scientific">Diphasiastrum complanatum</name>
    <name type="common">Issler's clubmoss</name>
    <name type="synonym">Lycopodium complanatum</name>
    <dbReference type="NCBI Taxonomy" id="34168"/>
    <lineage>
        <taxon>Eukaryota</taxon>
        <taxon>Viridiplantae</taxon>
        <taxon>Streptophyta</taxon>
        <taxon>Embryophyta</taxon>
        <taxon>Tracheophyta</taxon>
        <taxon>Lycopodiopsida</taxon>
        <taxon>Lycopodiales</taxon>
        <taxon>Lycopodiaceae</taxon>
        <taxon>Lycopodioideae</taxon>
        <taxon>Diphasiastrum</taxon>
    </lineage>
</organism>
<dbReference type="Proteomes" id="UP001162992">
    <property type="component" value="Chromosome 16"/>
</dbReference>
<proteinExistence type="predicted"/>
<protein>
    <submittedName>
        <fullName evidence="1">Uncharacterized protein</fullName>
    </submittedName>
</protein>
<accession>A0ACC2BEV8</accession>
<evidence type="ECO:0000313" key="1">
    <source>
        <dbReference type="EMBL" id="KAJ7528342.1"/>
    </source>
</evidence>
<comment type="caution">
    <text evidence="1">The sequence shown here is derived from an EMBL/GenBank/DDBJ whole genome shotgun (WGS) entry which is preliminary data.</text>
</comment>
<keyword evidence="2" id="KW-1185">Reference proteome</keyword>
<gene>
    <name evidence="1" type="ORF">O6H91_16G095100</name>
</gene>
<sequence>MEEEEKGWKGLLKNKELRSMGSVDWSANTTSCPQPSHKPPFRVVPDDTKPIFRDPLSKADPIETEQILLQPPPLKPPHSSSSS</sequence>
<name>A0ACC2BEV8_DIPCM</name>
<dbReference type="EMBL" id="CM055107">
    <property type="protein sequence ID" value="KAJ7528342.1"/>
    <property type="molecule type" value="Genomic_DNA"/>
</dbReference>